<organism evidence="1 2">
    <name type="scientific">Saccharopolyspora halophila</name>
    <dbReference type="NCBI Taxonomy" id="405551"/>
    <lineage>
        <taxon>Bacteria</taxon>
        <taxon>Bacillati</taxon>
        <taxon>Actinomycetota</taxon>
        <taxon>Actinomycetes</taxon>
        <taxon>Pseudonocardiales</taxon>
        <taxon>Pseudonocardiaceae</taxon>
        <taxon>Saccharopolyspora</taxon>
    </lineage>
</organism>
<evidence type="ECO:0000313" key="1">
    <source>
        <dbReference type="EMBL" id="GAA2338253.1"/>
    </source>
</evidence>
<evidence type="ECO:0000313" key="2">
    <source>
        <dbReference type="Proteomes" id="UP001501218"/>
    </source>
</evidence>
<dbReference type="EMBL" id="BAAARA010000003">
    <property type="protein sequence ID" value="GAA2338253.1"/>
    <property type="molecule type" value="Genomic_DNA"/>
</dbReference>
<dbReference type="RefSeq" id="WP_344127706.1">
    <property type="nucleotide sequence ID" value="NZ_BAAARA010000003.1"/>
</dbReference>
<accession>A0ABN3FV01</accession>
<proteinExistence type="predicted"/>
<dbReference type="Proteomes" id="UP001501218">
    <property type="component" value="Unassembled WGS sequence"/>
</dbReference>
<comment type="caution">
    <text evidence="1">The sequence shown here is derived from an EMBL/GenBank/DDBJ whole genome shotgun (WGS) entry which is preliminary data.</text>
</comment>
<gene>
    <name evidence="1" type="ORF">GCM10009854_13130</name>
</gene>
<reference evidence="1 2" key="1">
    <citation type="journal article" date="2019" name="Int. J. Syst. Evol. Microbiol.">
        <title>The Global Catalogue of Microorganisms (GCM) 10K type strain sequencing project: providing services to taxonomists for standard genome sequencing and annotation.</title>
        <authorList>
            <consortium name="The Broad Institute Genomics Platform"/>
            <consortium name="The Broad Institute Genome Sequencing Center for Infectious Disease"/>
            <person name="Wu L."/>
            <person name="Ma J."/>
        </authorList>
    </citation>
    <scope>NUCLEOTIDE SEQUENCE [LARGE SCALE GENOMIC DNA]</scope>
    <source>
        <strain evidence="1 2">JCM 16221</strain>
    </source>
</reference>
<protein>
    <submittedName>
        <fullName evidence="1">Uncharacterized protein</fullName>
    </submittedName>
</protein>
<keyword evidence="2" id="KW-1185">Reference proteome</keyword>
<sequence length="117" mass="13121">MLRNIPVVMSHYKMQVTEEPVVKTRENETGEIVPVTDWQGAQQFVVSLFVKARPQEGQRPGKGEEIRVTLETAPDDDVTDGAVVELHNPRVSHWENDINGRKMSGLSWKATGIKRAA</sequence>
<name>A0ABN3FV01_9PSEU</name>